<gene>
    <name evidence="2" type="ORF">EGYM00163_LOCUS49180</name>
</gene>
<protein>
    <submittedName>
        <fullName evidence="2">Uncharacterized protein</fullName>
    </submittedName>
</protein>
<name>A0A7S4GI61_9EUGL</name>
<proteinExistence type="predicted"/>
<sequence length="208" mass="23371">MLNEEPEANSVAPPSTALQLHERPAVAKPKVEPPRPPSGKKKKTKPIDEEVAEHKPSRAEVSVDFILSSDRDEKLVKPYHECGNPKMYTPENLKKRAALKENNAVLDSISRFCRLFPVDEDGTIPKVVYLKTHAALCKILRPDVEDEEMRALGDEDWDKDTNGTGVLRPEQLVDILFNFVDIWAQTTDATEYMMLLDSLHGKIADPVS</sequence>
<organism evidence="2">
    <name type="scientific">Eutreptiella gymnastica</name>
    <dbReference type="NCBI Taxonomy" id="73025"/>
    <lineage>
        <taxon>Eukaryota</taxon>
        <taxon>Discoba</taxon>
        <taxon>Euglenozoa</taxon>
        <taxon>Euglenida</taxon>
        <taxon>Spirocuta</taxon>
        <taxon>Euglenophyceae</taxon>
        <taxon>Eutreptiales</taxon>
        <taxon>Eutreptiaceae</taxon>
        <taxon>Eutreptiella</taxon>
    </lineage>
</organism>
<feature type="region of interest" description="Disordered" evidence="1">
    <location>
        <begin position="1"/>
        <end position="58"/>
    </location>
</feature>
<dbReference type="AlphaFoldDB" id="A0A7S4GI61"/>
<evidence type="ECO:0000256" key="1">
    <source>
        <dbReference type="SAM" id="MobiDB-lite"/>
    </source>
</evidence>
<feature type="compositionally biased region" description="Basic and acidic residues" evidence="1">
    <location>
        <begin position="45"/>
        <end position="58"/>
    </location>
</feature>
<evidence type="ECO:0000313" key="2">
    <source>
        <dbReference type="EMBL" id="CAE0837808.1"/>
    </source>
</evidence>
<feature type="compositionally biased region" description="Basic and acidic residues" evidence="1">
    <location>
        <begin position="20"/>
        <end position="33"/>
    </location>
</feature>
<accession>A0A7S4GI61</accession>
<dbReference type="EMBL" id="HBJA01142608">
    <property type="protein sequence ID" value="CAE0837808.1"/>
    <property type="molecule type" value="Transcribed_RNA"/>
</dbReference>
<reference evidence="2" key="1">
    <citation type="submission" date="2021-01" db="EMBL/GenBank/DDBJ databases">
        <authorList>
            <person name="Corre E."/>
            <person name="Pelletier E."/>
            <person name="Niang G."/>
            <person name="Scheremetjew M."/>
            <person name="Finn R."/>
            <person name="Kale V."/>
            <person name="Holt S."/>
            <person name="Cochrane G."/>
            <person name="Meng A."/>
            <person name="Brown T."/>
            <person name="Cohen L."/>
        </authorList>
    </citation>
    <scope>NUCLEOTIDE SEQUENCE</scope>
    <source>
        <strain evidence="2">CCMP1594</strain>
    </source>
</reference>